<organism evidence="2">
    <name type="scientific">Ajellomyces dermatitidis (strain ATCC 18188 / CBS 674.68)</name>
    <name type="common">Blastomyces dermatitidis</name>
    <dbReference type="NCBI Taxonomy" id="653446"/>
    <lineage>
        <taxon>Eukaryota</taxon>
        <taxon>Fungi</taxon>
        <taxon>Dikarya</taxon>
        <taxon>Ascomycota</taxon>
        <taxon>Pezizomycotina</taxon>
        <taxon>Eurotiomycetes</taxon>
        <taxon>Eurotiomycetidae</taxon>
        <taxon>Onygenales</taxon>
        <taxon>Ajellomycetaceae</taxon>
        <taxon>Blastomyces</taxon>
    </lineage>
</organism>
<proteinExistence type="predicted"/>
<feature type="transmembrane region" description="Helical" evidence="1">
    <location>
        <begin position="58"/>
        <end position="83"/>
    </location>
</feature>
<dbReference type="EMBL" id="GG749431">
    <property type="protein sequence ID" value="KMW67733.1"/>
    <property type="molecule type" value="Genomic_DNA"/>
</dbReference>
<accession>A0A0J9EN81</accession>
<reference evidence="2" key="1">
    <citation type="submission" date="2010-03" db="EMBL/GenBank/DDBJ databases">
        <title>Annotation of Blastomyces dermatitidis strain ATCC 18188.</title>
        <authorList>
            <consortium name="The Broad Institute Genome Sequencing Platform"/>
            <consortium name="Broad Institute Genome Sequencing Center for Infectious Disease."/>
            <person name="Cuomo C."/>
            <person name="Klein B."/>
            <person name="Sullivan T."/>
            <person name="Heitman J."/>
            <person name="Young S."/>
            <person name="Zeng Q."/>
            <person name="Gargeya S."/>
            <person name="Alvarado L."/>
            <person name="Berlin A.M."/>
            <person name="Chapman S.B."/>
            <person name="Chen Z."/>
            <person name="Freedman E."/>
            <person name="Gellesch M."/>
            <person name="Goldberg J."/>
            <person name="Griggs A."/>
            <person name="Gujja S."/>
            <person name="Heilman E."/>
            <person name="Heiman D."/>
            <person name="Howarth C."/>
            <person name="Mehta T."/>
            <person name="Neiman D."/>
            <person name="Pearson M."/>
            <person name="Roberts A."/>
            <person name="Saif S."/>
            <person name="Shea T."/>
            <person name="Shenoy N."/>
            <person name="Sisk P."/>
            <person name="Stolte C."/>
            <person name="Sykes S."/>
            <person name="White J."/>
            <person name="Yandava C."/>
            <person name="Haas B."/>
            <person name="Nusbaum C."/>
            <person name="Birren B."/>
        </authorList>
    </citation>
    <scope>NUCLEOTIDE SEQUENCE</scope>
    <source>
        <strain evidence="2">ATCC 18188</strain>
    </source>
</reference>
<feature type="transmembrane region" description="Helical" evidence="1">
    <location>
        <begin position="29"/>
        <end position="46"/>
    </location>
</feature>
<feature type="non-terminal residue" evidence="2">
    <location>
        <position position="202"/>
    </location>
</feature>
<dbReference type="Proteomes" id="UP000007802">
    <property type="component" value="Unassembled WGS sequence"/>
</dbReference>
<protein>
    <submittedName>
        <fullName evidence="2">Uncharacterized protein</fullName>
    </submittedName>
</protein>
<keyword evidence="1" id="KW-0812">Transmembrane</keyword>
<keyword evidence="1" id="KW-1133">Transmembrane helix</keyword>
<gene>
    <name evidence="2" type="ORF">BDDG_12281</name>
</gene>
<feature type="non-terminal residue" evidence="2">
    <location>
        <position position="1"/>
    </location>
</feature>
<name>A0A0J9EN81_AJEDA</name>
<dbReference type="AlphaFoldDB" id="A0A0J9EN81"/>
<evidence type="ECO:0000256" key="1">
    <source>
        <dbReference type="SAM" id="Phobius"/>
    </source>
</evidence>
<sequence length="202" mass="22376">LITSILQLCDLSLIQLAFCIHSYKETFTILYHSFTNFFYSSIIFFISSLSNIIIIQDFYLFFCSTLSICSSITLYIFLAMTLYSHNKCHYSAHTEQFISKSSHVDRSASADDSELNIKSLIENLKNAIMKKLSVSYMTESSVFLSASSAASFSTALSQSSTLASVSDSLTLSTPVLTTSTPATSDFITSAFIISSPHFKEIL</sequence>
<keyword evidence="1" id="KW-0472">Membrane</keyword>
<evidence type="ECO:0000313" key="2">
    <source>
        <dbReference type="EMBL" id="KMW67733.1"/>
    </source>
</evidence>